<dbReference type="PROSITE" id="PS51334">
    <property type="entry name" value="PRONE"/>
    <property type="match status" value="1"/>
</dbReference>
<dbReference type="InterPro" id="IPR005512">
    <property type="entry name" value="PRONE_dom"/>
</dbReference>
<dbReference type="Pfam" id="PF03759">
    <property type="entry name" value="PRONE"/>
    <property type="match status" value="1"/>
</dbReference>
<organism evidence="4 5">
    <name type="scientific">Stylosanthes scabra</name>
    <dbReference type="NCBI Taxonomy" id="79078"/>
    <lineage>
        <taxon>Eukaryota</taxon>
        <taxon>Viridiplantae</taxon>
        <taxon>Streptophyta</taxon>
        <taxon>Embryophyta</taxon>
        <taxon>Tracheophyta</taxon>
        <taxon>Spermatophyta</taxon>
        <taxon>Magnoliopsida</taxon>
        <taxon>eudicotyledons</taxon>
        <taxon>Gunneridae</taxon>
        <taxon>Pentapetalae</taxon>
        <taxon>rosids</taxon>
        <taxon>fabids</taxon>
        <taxon>Fabales</taxon>
        <taxon>Fabaceae</taxon>
        <taxon>Papilionoideae</taxon>
        <taxon>50 kb inversion clade</taxon>
        <taxon>dalbergioids sensu lato</taxon>
        <taxon>Dalbergieae</taxon>
        <taxon>Pterocarpus clade</taxon>
        <taxon>Stylosanthes</taxon>
    </lineage>
</organism>
<dbReference type="EMBL" id="JASCZI010031168">
    <property type="protein sequence ID" value="MED6126132.1"/>
    <property type="molecule type" value="Genomic_DNA"/>
</dbReference>
<evidence type="ECO:0000313" key="5">
    <source>
        <dbReference type="Proteomes" id="UP001341840"/>
    </source>
</evidence>
<dbReference type="Gene3D" id="1.20.58.2010">
    <property type="entry name" value="PRONE domain, subdomain 1"/>
    <property type="match status" value="1"/>
</dbReference>
<accession>A0ABU6RQ93</accession>
<reference evidence="4 5" key="1">
    <citation type="journal article" date="2023" name="Plants (Basel)">
        <title>Bridging the Gap: Combining Genomics and Transcriptomics Approaches to Understand Stylosanthes scabra, an Orphan Legume from the Brazilian Caatinga.</title>
        <authorList>
            <person name="Ferreira-Neto J.R.C."/>
            <person name="da Silva M.D."/>
            <person name="Binneck E."/>
            <person name="de Melo N.F."/>
            <person name="da Silva R.H."/>
            <person name="de Melo A.L.T.M."/>
            <person name="Pandolfi V."/>
            <person name="Bustamante F.O."/>
            <person name="Brasileiro-Vidal A.C."/>
            <person name="Benko-Iseppon A.M."/>
        </authorList>
    </citation>
    <scope>NUCLEOTIDE SEQUENCE [LARGE SCALE GENOMIC DNA]</scope>
    <source>
        <tissue evidence="4">Leaves</tissue>
    </source>
</reference>
<dbReference type="PANTHER" id="PTHR33101">
    <property type="entry name" value="ROP GUANINE NUCLEOTIDE EXCHANGE FACTOR 1"/>
    <property type="match status" value="1"/>
</dbReference>
<dbReference type="Proteomes" id="UP001341840">
    <property type="component" value="Unassembled WGS sequence"/>
</dbReference>
<comment type="caution">
    <text evidence="4">The sequence shown here is derived from an EMBL/GenBank/DDBJ whole genome shotgun (WGS) entry which is preliminary data.</text>
</comment>
<keyword evidence="1 2" id="KW-0344">Guanine-nucleotide releasing factor</keyword>
<proteinExistence type="predicted"/>
<evidence type="ECO:0000256" key="1">
    <source>
        <dbReference type="ARBA" id="ARBA00022658"/>
    </source>
</evidence>
<dbReference type="PANTHER" id="PTHR33101:SF1">
    <property type="entry name" value="ROP GUANINE NUCLEOTIDE EXCHANGE FACTOR 5"/>
    <property type="match status" value="1"/>
</dbReference>
<dbReference type="InterPro" id="IPR038937">
    <property type="entry name" value="RopGEF"/>
</dbReference>
<feature type="domain" description="PRONE" evidence="3">
    <location>
        <begin position="1"/>
        <end position="55"/>
    </location>
</feature>
<evidence type="ECO:0000259" key="3">
    <source>
        <dbReference type="PROSITE" id="PS51334"/>
    </source>
</evidence>
<keyword evidence="5" id="KW-1185">Reference proteome</keyword>
<protein>
    <submittedName>
        <fullName evidence="4">Rop guanine nucleotide exchange factor 7</fullName>
    </submittedName>
</protein>
<evidence type="ECO:0000313" key="4">
    <source>
        <dbReference type="EMBL" id="MED6126132.1"/>
    </source>
</evidence>
<name>A0ABU6RQ93_9FABA</name>
<sequence length="55" mass="6472">MEWLVSVSDHIVELIPSWQTFPDRSKLEVMTCRPRTDIFINVPALRKLDNMLPCE</sequence>
<evidence type="ECO:0000256" key="2">
    <source>
        <dbReference type="PROSITE-ProRule" id="PRU00663"/>
    </source>
</evidence>
<gene>
    <name evidence="4" type="primary">ROPGEF7_4</name>
    <name evidence="4" type="ORF">PIB30_075406</name>
</gene>